<evidence type="ECO:0000313" key="2">
    <source>
        <dbReference type="EMBL" id="EUB58370.1"/>
    </source>
</evidence>
<reference evidence="2 3" key="1">
    <citation type="journal article" date="2013" name="Nat. Genet.">
        <title>The genome of the hydatid tapeworm Echinococcus granulosus.</title>
        <authorList>
            <person name="Zheng H."/>
            <person name="Zhang W."/>
            <person name="Zhang L."/>
            <person name="Zhang Z."/>
            <person name="Li J."/>
            <person name="Lu G."/>
            <person name="Zhu Y."/>
            <person name="Wang Y."/>
            <person name="Huang Y."/>
            <person name="Liu J."/>
            <person name="Kang H."/>
            <person name="Chen J."/>
            <person name="Wang L."/>
            <person name="Chen A."/>
            <person name="Yu S."/>
            <person name="Gao Z."/>
            <person name="Jin L."/>
            <person name="Gu W."/>
            <person name="Wang Z."/>
            <person name="Zhao L."/>
            <person name="Shi B."/>
            <person name="Wen H."/>
            <person name="Lin R."/>
            <person name="Jones M.K."/>
            <person name="Brejova B."/>
            <person name="Vinar T."/>
            <person name="Zhao G."/>
            <person name="McManus D.P."/>
            <person name="Chen Z."/>
            <person name="Zhou Y."/>
            <person name="Wang S."/>
        </authorList>
    </citation>
    <scope>NUCLEOTIDE SEQUENCE [LARGE SCALE GENOMIC DNA]</scope>
</reference>
<dbReference type="CTD" id="36342492"/>
<evidence type="ECO:0000313" key="3">
    <source>
        <dbReference type="Proteomes" id="UP000019149"/>
    </source>
</evidence>
<proteinExistence type="predicted"/>
<protein>
    <submittedName>
        <fullName evidence="2">Uncharacterized protein</fullName>
    </submittedName>
</protein>
<accession>W6UB97</accession>
<dbReference type="GeneID" id="36342492"/>
<organism evidence="2 3">
    <name type="scientific">Echinococcus granulosus</name>
    <name type="common">Hydatid tapeworm</name>
    <dbReference type="NCBI Taxonomy" id="6210"/>
    <lineage>
        <taxon>Eukaryota</taxon>
        <taxon>Metazoa</taxon>
        <taxon>Spiralia</taxon>
        <taxon>Lophotrochozoa</taxon>
        <taxon>Platyhelminthes</taxon>
        <taxon>Cestoda</taxon>
        <taxon>Eucestoda</taxon>
        <taxon>Cyclophyllidea</taxon>
        <taxon>Taeniidae</taxon>
        <taxon>Echinococcus</taxon>
        <taxon>Echinococcus granulosus group</taxon>
    </lineage>
</organism>
<feature type="chain" id="PRO_5004882021" evidence="1">
    <location>
        <begin position="28"/>
        <end position="158"/>
    </location>
</feature>
<feature type="signal peptide" evidence="1">
    <location>
        <begin position="1"/>
        <end position="27"/>
    </location>
</feature>
<dbReference type="EMBL" id="APAU02000063">
    <property type="protein sequence ID" value="EUB58370.1"/>
    <property type="molecule type" value="Genomic_DNA"/>
</dbReference>
<evidence type="ECO:0000256" key="1">
    <source>
        <dbReference type="SAM" id="SignalP"/>
    </source>
</evidence>
<name>W6UB97_ECHGR</name>
<dbReference type="AlphaFoldDB" id="W6UB97"/>
<dbReference type="KEGG" id="egl:EGR_06777"/>
<gene>
    <name evidence="2" type="ORF">EGR_06777</name>
</gene>
<dbReference type="Proteomes" id="UP000019149">
    <property type="component" value="Unassembled WGS sequence"/>
</dbReference>
<keyword evidence="3" id="KW-1185">Reference proteome</keyword>
<comment type="caution">
    <text evidence="2">The sequence shown here is derived from an EMBL/GenBank/DDBJ whole genome shotgun (WGS) entry which is preliminary data.</text>
</comment>
<sequence>MCNVATKRLRLLIELVLGGCTLLRCRSYFGDNSANLNDSGEMKQAALLRVFKCLFEFKPPFKKWNDIFYDNALMVKNKKQIGIDELSKTKYSIYLCVTSVLIRIGRKLTPPFILSILCSKCVHKSLKNCNLFRASLLCILEEQNVNLETLKTDVTWID</sequence>
<dbReference type="RefSeq" id="XP_024349566.1">
    <property type="nucleotide sequence ID" value="XM_024496026.1"/>
</dbReference>
<keyword evidence="1" id="KW-0732">Signal</keyword>